<dbReference type="OrthoDB" id="41566at2759"/>
<dbReference type="Gene3D" id="2.70.160.11">
    <property type="entry name" value="Hnrnp arginine n-methyltransferase1"/>
    <property type="match status" value="1"/>
</dbReference>
<keyword evidence="4" id="KW-1185">Reference proteome</keyword>
<organism evidence="3 4">
    <name type="scientific">Chrysochromulina tobinii</name>
    <dbReference type="NCBI Taxonomy" id="1460289"/>
    <lineage>
        <taxon>Eukaryota</taxon>
        <taxon>Haptista</taxon>
        <taxon>Haptophyta</taxon>
        <taxon>Prymnesiophyceae</taxon>
        <taxon>Prymnesiales</taxon>
        <taxon>Chrysochromulinaceae</taxon>
        <taxon>Chrysochromulina</taxon>
    </lineage>
</organism>
<reference evidence="4" key="1">
    <citation type="journal article" date="2015" name="PLoS Genet.">
        <title>Genome Sequence and Transcriptome Analyses of Chrysochromulina tobin: Metabolic Tools for Enhanced Algal Fitness in the Prominent Order Prymnesiales (Haptophyceae).</title>
        <authorList>
            <person name="Hovde B.T."/>
            <person name="Deodato C.R."/>
            <person name="Hunsperger H.M."/>
            <person name="Ryken S.A."/>
            <person name="Yost W."/>
            <person name="Jha R.K."/>
            <person name="Patterson J."/>
            <person name="Monnat R.J. Jr."/>
            <person name="Barlow S.B."/>
            <person name="Starkenburg S.R."/>
            <person name="Cattolico R.A."/>
        </authorList>
    </citation>
    <scope>NUCLEOTIDE SEQUENCE</scope>
    <source>
        <strain evidence="4">CCMP291</strain>
    </source>
</reference>
<dbReference type="GO" id="GO:0042054">
    <property type="term" value="F:histone methyltransferase activity"/>
    <property type="evidence" value="ECO:0007669"/>
    <property type="project" value="TreeGrafter"/>
</dbReference>
<feature type="region of interest" description="Disordered" evidence="2">
    <location>
        <begin position="342"/>
        <end position="363"/>
    </location>
</feature>
<dbReference type="InterPro" id="IPR029063">
    <property type="entry name" value="SAM-dependent_MTases_sf"/>
</dbReference>
<dbReference type="PANTHER" id="PTHR11006:SF4">
    <property type="entry name" value="PROTEIN ARGININE N-METHYLTRANSFERASE 7"/>
    <property type="match status" value="1"/>
</dbReference>
<dbReference type="SUPFAM" id="SSF53335">
    <property type="entry name" value="S-adenosyl-L-methionine-dependent methyltransferases"/>
    <property type="match status" value="1"/>
</dbReference>
<evidence type="ECO:0000256" key="1">
    <source>
        <dbReference type="ARBA" id="ARBA00022691"/>
    </source>
</evidence>
<dbReference type="PANTHER" id="PTHR11006">
    <property type="entry name" value="PROTEIN ARGININE N-METHYLTRANSFERASE"/>
    <property type="match status" value="1"/>
</dbReference>
<dbReference type="Pfam" id="PF06325">
    <property type="entry name" value="PrmA"/>
    <property type="match status" value="1"/>
</dbReference>
<dbReference type="Proteomes" id="UP000037460">
    <property type="component" value="Unassembled WGS sequence"/>
</dbReference>
<dbReference type="GO" id="GO:0016274">
    <property type="term" value="F:protein-arginine N-methyltransferase activity"/>
    <property type="evidence" value="ECO:0007669"/>
    <property type="project" value="InterPro"/>
</dbReference>
<evidence type="ECO:0000313" key="3">
    <source>
        <dbReference type="EMBL" id="KOO27066.1"/>
    </source>
</evidence>
<evidence type="ECO:0000256" key="2">
    <source>
        <dbReference type="SAM" id="MobiDB-lite"/>
    </source>
</evidence>
<keyword evidence="1" id="KW-0949">S-adenosyl-L-methionine</keyword>
<evidence type="ECO:0008006" key="5">
    <source>
        <dbReference type="Google" id="ProtNLM"/>
    </source>
</evidence>
<dbReference type="AlphaFoldDB" id="A0A0M0JKG2"/>
<evidence type="ECO:0000313" key="4">
    <source>
        <dbReference type="Proteomes" id="UP000037460"/>
    </source>
</evidence>
<comment type="caution">
    <text evidence="3">The sequence shown here is derived from an EMBL/GenBank/DDBJ whole genome shotgun (WGS) entry which is preliminary data.</text>
</comment>
<name>A0A0M0JKG2_9EUKA</name>
<sequence>MSLGPDPRSLCERYTDETYARMRDDHARTCAYEQAIKAVASGRVCLDIGTGALGLLAVMAARAGAAHVYAIEANAQAYAAAVQTVADLQLSDRVTVLQGYSTDVQLPRRVDLLLHEILGEIAGAEGVVVAVRDAAKRHLATTTRVLSSATATAATDASAGDSESAAESAAVAPAIVSIPVRARTLLAPAEFPGAHYFASLPFPMLAAPGATVLKLPSLPRDVLLAAPQTFEDLRFDAAAPEGVHDVTLEFVLERPGALRGLALHVEVFMTDADASVPDVSSAQPGSHWPNVFMLLSEELQVEAGKRVVVRACARLETDQPLYTFEVEVCGKPVGARMHYPDNLVPGAAPGDVQDLGRRNGRRI</sequence>
<dbReference type="Gene3D" id="3.40.50.150">
    <property type="entry name" value="Vaccinia Virus protein VP39"/>
    <property type="match status" value="1"/>
</dbReference>
<gene>
    <name evidence="3" type="ORF">Ctob_001506</name>
</gene>
<proteinExistence type="predicted"/>
<dbReference type="InterPro" id="IPR025799">
    <property type="entry name" value="Arg_MeTrfase"/>
</dbReference>
<dbReference type="EMBL" id="JWZX01002769">
    <property type="protein sequence ID" value="KOO27066.1"/>
    <property type="molecule type" value="Genomic_DNA"/>
</dbReference>
<protein>
    <recommendedName>
        <fullName evidence="5">Arginine n-methyltransferase</fullName>
    </recommendedName>
</protein>
<accession>A0A0M0JKG2</accession>